<sequence length="188" mass="20174">MKNLLSLLALSLLMINPLRASTSEVPPPLVPVDPRCSVSVGNSSVDYGRQSRGQMEWNGATYSPGKRNMTLSVVCPFAQPIKLAVQGDRAADGSLRYGDNGRLKVRLSDAQLDGQSIQLRDITAGDKAVASSLQLKANTRFEASRSGLPLSGKSFTARLELEPELSMDAATVSRSTQFSSSFSLDVIQ</sequence>
<accession>A0ABX0RTT8</accession>
<evidence type="ECO:0000256" key="1">
    <source>
        <dbReference type="SAM" id="SignalP"/>
    </source>
</evidence>
<feature type="chain" id="PRO_5046049914" evidence="1">
    <location>
        <begin position="21"/>
        <end position="188"/>
    </location>
</feature>
<evidence type="ECO:0000313" key="3">
    <source>
        <dbReference type="Proteomes" id="UP001515780"/>
    </source>
</evidence>
<keyword evidence="3" id="KW-1185">Reference proteome</keyword>
<dbReference type="RefSeq" id="WP_166935329.1">
    <property type="nucleotide sequence ID" value="NZ_VWXC01000017.1"/>
</dbReference>
<dbReference type="Proteomes" id="UP001515780">
    <property type="component" value="Unassembled WGS sequence"/>
</dbReference>
<reference evidence="2 3" key="1">
    <citation type="journal article" date="2019" name="bioRxiv">
        <title>Bacteria contribute to plant secondary compound degradation in a generalist herbivore system.</title>
        <authorList>
            <person name="Francoeur C.B."/>
            <person name="Khadempour L."/>
            <person name="Moreira-Soto R.D."/>
            <person name="Gotting K."/>
            <person name="Book A.J."/>
            <person name="Pinto-Tomas A.A."/>
            <person name="Keefover-Ring K."/>
            <person name="Currie C.R."/>
        </authorList>
    </citation>
    <scope>NUCLEOTIDE SEQUENCE [LARGE SCALE GENOMIC DNA]</scope>
    <source>
        <strain evidence="2">Al-1710</strain>
    </source>
</reference>
<comment type="caution">
    <text evidence="2">The sequence shown here is derived from an EMBL/GenBank/DDBJ whole genome shotgun (WGS) entry which is preliminary data.</text>
</comment>
<proteinExistence type="predicted"/>
<dbReference type="EMBL" id="VWXC01000017">
    <property type="protein sequence ID" value="NIG21015.1"/>
    <property type="molecule type" value="Genomic_DNA"/>
</dbReference>
<organism evidence="2 3">
    <name type="scientific">Candidatus Pantoea communis</name>
    <dbReference type="NCBI Taxonomy" id="2608354"/>
    <lineage>
        <taxon>Bacteria</taxon>
        <taxon>Pseudomonadati</taxon>
        <taxon>Pseudomonadota</taxon>
        <taxon>Gammaproteobacteria</taxon>
        <taxon>Enterobacterales</taxon>
        <taxon>Erwiniaceae</taxon>
        <taxon>Pantoea</taxon>
    </lineage>
</organism>
<name>A0ABX0RTT8_9GAMM</name>
<protein>
    <submittedName>
        <fullName evidence="2">Fimbrial protein</fullName>
    </submittedName>
</protein>
<feature type="signal peptide" evidence="1">
    <location>
        <begin position="1"/>
        <end position="20"/>
    </location>
</feature>
<keyword evidence="1" id="KW-0732">Signal</keyword>
<gene>
    <name evidence="2" type="ORF">F3J37_20265</name>
</gene>
<evidence type="ECO:0000313" key="2">
    <source>
        <dbReference type="EMBL" id="NIG21015.1"/>
    </source>
</evidence>